<keyword evidence="3" id="KW-1185">Reference proteome</keyword>
<evidence type="ECO:0000313" key="2">
    <source>
        <dbReference type="EMBL" id="KAK0543298.1"/>
    </source>
</evidence>
<protein>
    <submittedName>
        <fullName evidence="2">Uncharacterized protein</fullName>
    </submittedName>
</protein>
<dbReference type="Proteomes" id="UP001176517">
    <property type="component" value="Unassembled WGS sequence"/>
</dbReference>
<evidence type="ECO:0000256" key="1">
    <source>
        <dbReference type="SAM" id="MobiDB-lite"/>
    </source>
</evidence>
<dbReference type="EMBL" id="JAPDMZ010000377">
    <property type="protein sequence ID" value="KAK0543298.1"/>
    <property type="molecule type" value="Genomic_DNA"/>
</dbReference>
<gene>
    <name evidence="2" type="ORF">OC846_006465</name>
</gene>
<organism evidence="2 3">
    <name type="scientific">Tilletia horrida</name>
    <dbReference type="NCBI Taxonomy" id="155126"/>
    <lineage>
        <taxon>Eukaryota</taxon>
        <taxon>Fungi</taxon>
        <taxon>Dikarya</taxon>
        <taxon>Basidiomycota</taxon>
        <taxon>Ustilaginomycotina</taxon>
        <taxon>Exobasidiomycetes</taxon>
        <taxon>Tilletiales</taxon>
        <taxon>Tilletiaceae</taxon>
        <taxon>Tilletia</taxon>
    </lineage>
</organism>
<comment type="caution">
    <text evidence="2">The sequence shown here is derived from an EMBL/GenBank/DDBJ whole genome shotgun (WGS) entry which is preliminary data.</text>
</comment>
<accession>A0AAN6JNZ2</accession>
<feature type="compositionally biased region" description="Low complexity" evidence="1">
    <location>
        <begin position="88"/>
        <end position="100"/>
    </location>
</feature>
<feature type="region of interest" description="Disordered" evidence="1">
    <location>
        <begin position="1"/>
        <end position="141"/>
    </location>
</feature>
<feature type="compositionally biased region" description="Acidic residues" evidence="1">
    <location>
        <begin position="71"/>
        <end position="87"/>
    </location>
</feature>
<feature type="compositionally biased region" description="Basic residues" evidence="1">
    <location>
        <begin position="101"/>
        <end position="116"/>
    </location>
</feature>
<sequence>MGRSAKGYKKPSLKEKQQGRKARSSTNAHALNVKDWEQPASSVRLAVSALNGPATGRASGSRRPAPAQIVQDEDEDDEGDEEEEVLDEAASGSAPGSGSSTHKKKRNLRARSRSHRIASSGNQDGADGASEARTPRDQGIDYLQLWQGRKKAIQEARVIQGRDKQS</sequence>
<name>A0AAN6JNZ2_9BASI</name>
<reference evidence="2" key="1">
    <citation type="journal article" date="2023" name="PhytoFront">
        <title>Draft Genome Resources of Seven Strains of Tilletia horrida, Causal Agent of Kernel Smut of Rice.</title>
        <authorList>
            <person name="Khanal S."/>
            <person name="Antony Babu S."/>
            <person name="Zhou X.G."/>
        </authorList>
    </citation>
    <scope>NUCLEOTIDE SEQUENCE</scope>
    <source>
        <strain evidence="2">TX6</strain>
    </source>
</reference>
<feature type="compositionally biased region" description="Basic residues" evidence="1">
    <location>
        <begin position="1"/>
        <end position="11"/>
    </location>
</feature>
<evidence type="ECO:0000313" key="3">
    <source>
        <dbReference type="Proteomes" id="UP001176517"/>
    </source>
</evidence>
<proteinExistence type="predicted"/>
<dbReference type="AlphaFoldDB" id="A0AAN6JNZ2"/>